<keyword evidence="3" id="KW-1185">Reference proteome</keyword>
<evidence type="ECO:0008006" key="4">
    <source>
        <dbReference type="Google" id="ProtNLM"/>
    </source>
</evidence>
<gene>
    <name evidence="2" type="ORF">CBOVIS_LOCUS945</name>
</gene>
<keyword evidence="1" id="KW-0732">Signal</keyword>
<dbReference type="Proteomes" id="UP000494206">
    <property type="component" value="Unassembled WGS sequence"/>
</dbReference>
<evidence type="ECO:0000256" key="1">
    <source>
        <dbReference type="SAM" id="SignalP"/>
    </source>
</evidence>
<comment type="caution">
    <text evidence="2">The sequence shown here is derived from an EMBL/GenBank/DDBJ whole genome shotgun (WGS) entry which is preliminary data.</text>
</comment>
<dbReference type="AlphaFoldDB" id="A0A8S1EAS2"/>
<proteinExistence type="predicted"/>
<name>A0A8S1EAS2_9PELO</name>
<protein>
    <recommendedName>
        <fullName evidence="4">WAP domain-containing protein</fullName>
    </recommendedName>
</protein>
<evidence type="ECO:0000313" key="2">
    <source>
        <dbReference type="EMBL" id="CAB3397553.1"/>
    </source>
</evidence>
<reference evidence="2 3" key="1">
    <citation type="submission" date="2020-04" db="EMBL/GenBank/DDBJ databases">
        <authorList>
            <person name="Laetsch R D."/>
            <person name="Stevens L."/>
            <person name="Kumar S."/>
            <person name="Blaxter L. M."/>
        </authorList>
    </citation>
    <scope>NUCLEOTIDE SEQUENCE [LARGE SCALE GENOMIC DNA]</scope>
</reference>
<sequence length="122" mass="13499">MFILISLVGIALAQACSGPCIPDRLHGKIVYYCPAGFECVNKQKCCPVPAPTTQEPRCYGHCIGLNCPSDQYCNEKNLCCKLDPNAHTNNKEKIAQIHQRDSKMSNIRLRVPSIVNEARGHS</sequence>
<feature type="signal peptide" evidence="1">
    <location>
        <begin position="1"/>
        <end position="15"/>
    </location>
</feature>
<accession>A0A8S1EAS2</accession>
<evidence type="ECO:0000313" key="3">
    <source>
        <dbReference type="Proteomes" id="UP000494206"/>
    </source>
</evidence>
<dbReference type="EMBL" id="CADEPM010000001">
    <property type="protein sequence ID" value="CAB3397553.1"/>
    <property type="molecule type" value="Genomic_DNA"/>
</dbReference>
<feature type="chain" id="PRO_5035833282" description="WAP domain-containing protein" evidence="1">
    <location>
        <begin position="16"/>
        <end position="122"/>
    </location>
</feature>
<organism evidence="2 3">
    <name type="scientific">Caenorhabditis bovis</name>
    <dbReference type="NCBI Taxonomy" id="2654633"/>
    <lineage>
        <taxon>Eukaryota</taxon>
        <taxon>Metazoa</taxon>
        <taxon>Ecdysozoa</taxon>
        <taxon>Nematoda</taxon>
        <taxon>Chromadorea</taxon>
        <taxon>Rhabditida</taxon>
        <taxon>Rhabditina</taxon>
        <taxon>Rhabditomorpha</taxon>
        <taxon>Rhabditoidea</taxon>
        <taxon>Rhabditidae</taxon>
        <taxon>Peloderinae</taxon>
        <taxon>Caenorhabditis</taxon>
    </lineage>
</organism>